<dbReference type="Proteomes" id="UP000193749">
    <property type="component" value="Unassembled WGS sequence"/>
</dbReference>
<proteinExistence type="predicted"/>
<dbReference type="AlphaFoldDB" id="A0A1X1EKC1"/>
<accession>A0A1X1EKC1</accession>
<sequence length="103" mass="11535">MKGYFVFSALFRLFAKNPICQVEFRKTSASPFSYSNRVACGWHHPFSDRGSGKHKTRFPALVQMAEGGPIILESSQGPERIDQIKYAVFEVNGHISVMPAAEK</sequence>
<evidence type="ECO:0000313" key="2">
    <source>
        <dbReference type="Proteomes" id="UP000193749"/>
    </source>
</evidence>
<evidence type="ECO:0000313" key="1">
    <source>
        <dbReference type="EMBL" id="ORM89387.1"/>
    </source>
</evidence>
<name>A0A1X1EKC1_PANCY</name>
<protein>
    <submittedName>
        <fullName evidence="1">Uncharacterized protein</fullName>
    </submittedName>
</protein>
<gene>
    <name evidence="1" type="ORF">HA50_22345</name>
</gene>
<keyword evidence="2" id="KW-1185">Reference proteome</keyword>
<dbReference type="STRING" id="55209.HA50_22345"/>
<comment type="caution">
    <text evidence="1">The sequence shown here is derived from an EMBL/GenBank/DDBJ whole genome shotgun (WGS) entry which is preliminary data.</text>
</comment>
<reference evidence="1 2" key="1">
    <citation type="journal article" date="2017" name="Antonie Van Leeuwenhoek">
        <title>Phylogenomic resolution of the bacterial genus Pantoea and its relationship with Erwinia and Tatumella.</title>
        <authorList>
            <person name="Palmer M."/>
            <person name="Steenkamp E.T."/>
            <person name="Coetzee M.P."/>
            <person name="Chan W.Y."/>
            <person name="van Zyl E."/>
            <person name="De Maayer P."/>
            <person name="Coutinho T.A."/>
            <person name="Blom J."/>
            <person name="Smits T.H."/>
            <person name="Duffy B."/>
            <person name="Venter S.N."/>
        </authorList>
    </citation>
    <scope>NUCLEOTIDE SEQUENCE [LARGE SCALE GENOMIC DNA]</scope>
    <source>
        <strain evidence="1 2">LMG 2657</strain>
    </source>
</reference>
<dbReference type="EMBL" id="MLJI01000002">
    <property type="protein sequence ID" value="ORM89387.1"/>
    <property type="molecule type" value="Genomic_DNA"/>
</dbReference>
<organism evidence="1 2">
    <name type="scientific">Pantoea cypripedii</name>
    <name type="common">Pectobacterium cypripedii</name>
    <name type="synonym">Erwinia cypripedii</name>
    <dbReference type="NCBI Taxonomy" id="55209"/>
    <lineage>
        <taxon>Bacteria</taxon>
        <taxon>Pseudomonadati</taxon>
        <taxon>Pseudomonadota</taxon>
        <taxon>Gammaproteobacteria</taxon>
        <taxon>Enterobacterales</taxon>
        <taxon>Erwiniaceae</taxon>
        <taxon>Pantoea</taxon>
    </lineage>
</organism>